<feature type="region of interest" description="Disordered" evidence="1">
    <location>
        <begin position="115"/>
        <end position="164"/>
    </location>
</feature>
<organism evidence="3 4">
    <name type="scientific">Beauveria bassiana</name>
    <name type="common">White muscardine disease fungus</name>
    <name type="synonym">Tritirachium shiotae</name>
    <dbReference type="NCBI Taxonomy" id="176275"/>
    <lineage>
        <taxon>Eukaryota</taxon>
        <taxon>Fungi</taxon>
        <taxon>Dikarya</taxon>
        <taxon>Ascomycota</taxon>
        <taxon>Pezizomycotina</taxon>
        <taxon>Sordariomycetes</taxon>
        <taxon>Hypocreomycetidae</taxon>
        <taxon>Hypocreales</taxon>
        <taxon>Cordycipitaceae</taxon>
        <taxon>Beauveria</taxon>
    </lineage>
</organism>
<evidence type="ECO:0000313" key="2">
    <source>
        <dbReference type="EMBL" id="PMB67583.1"/>
    </source>
</evidence>
<dbReference type="AlphaFoldDB" id="A0A2N6NJZ8"/>
<accession>A0A2N6NJZ8</accession>
<dbReference type="EMBL" id="MRVG01000007">
    <property type="protein sequence ID" value="PMB67583.1"/>
    <property type="molecule type" value="Genomic_DNA"/>
</dbReference>
<protein>
    <submittedName>
        <fullName evidence="3">Uncharacterized protein</fullName>
    </submittedName>
</protein>
<comment type="caution">
    <text evidence="3">The sequence shown here is derived from an EMBL/GenBank/DDBJ whole genome shotgun (WGS) entry which is preliminary data.</text>
</comment>
<dbReference type="Proteomes" id="UP000235728">
    <property type="component" value="Unassembled WGS sequence"/>
</dbReference>
<reference evidence="3 4" key="1">
    <citation type="journal article" date="2016" name="Appl. Microbiol. Biotechnol.">
        <title>Characterization of T-DNA insertion mutants with decreased virulence in the entomopathogenic fungus Beauveria bassiana JEF-007.</title>
        <authorList>
            <person name="Kim S."/>
            <person name="Lee S.J."/>
            <person name="Nai Y.S."/>
            <person name="Yu J.S."/>
            <person name="Lee M.R."/>
            <person name="Yang Y.T."/>
            <person name="Kim J.S."/>
        </authorList>
    </citation>
    <scope>NUCLEOTIDE SEQUENCE [LARGE SCALE GENOMIC DNA]</scope>
    <source>
        <strain evidence="3 4">JEF-007</strain>
    </source>
</reference>
<proteinExistence type="predicted"/>
<sequence>MEWLLKHLEESKLRHERDEEPYLRIGCNLGWMKLDQYYTLTEDSPAYLAALVLHPAFRWSTVESQWAEHLDWLSRGKAAVEELWHEYRNLSVEQDTIPEQPTVARRSTELDDFMSSVRKLSTQPAPSTSARRDEYADADAAAKPDPTPATTTTTPDQGPRAKEEELCSTAVKPNKYDIPEDECRRMVAQCVFEEKKKNAAVMDFDGVIGCMNT</sequence>
<name>A0A2N6NJZ8_BEABA</name>
<feature type="compositionally biased region" description="Low complexity" evidence="1">
    <location>
        <begin position="138"/>
        <end position="156"/>
    </location>
</feature>
<evidence type="ECO:0000313" key="3">
    <source>
        <dbReference type="EMBL" id="PMB67588.1"/>
    </source>
</evidence>
<gene>
    <name evidence="2" type="ORF">BM221_007253</name>
    <name evidence="3" type="ORF">BM221_007258</name>
</gene>
<evidence type="ECO:0000256" key="1">
    <source>
        <dbReference type="SAM" id="MobiDB-lite"/>
    </source>
</evidence>
<evidence type="ECO:0000313" key="4">
    <source>
        <dbReference type="Proteomes" id="UP000235728"/>
    </source>
</evidence>
<feature type="compositionally biased region" description="Polar residues" evidence="1">
    <location>
        <begin position="118"/>
        <end position="129"/>
    </location>
</feature>
<dbReference type="EMBL" id="MRVG01000007">
    <property type="protein sequence ID" value="PMB67588.1"/>
    <property type="molecule type" value="Genomic_DNA"/>
</dbReference>